<name>A0ABD1Z9X2_9MARC</name>
<organism evidence="2 3">
    <name type="scientific">Riccia fluitans</name>
    <dbReference type="NCBI Taxonomy" id="41844"/>
    <lineage>
        <taxon>Eukaryota</taxon>
        <taxon>Viridiplantae</taxon>
        <taxon>Streptophyta</taxon>
        <taxon>Embryophyta</taxon>
        <taxon>Marchantiophyta</taxon>
        <taxon>Marchantiopsida</taxon>
        <taxon>Marchantiidae</taxon>
        <taxon>Marchantiales</taxon>
        <taxon>Ricciaceae</taxon>
        <taxon>Riccia</taxon>
    </lineage>
</organism>
<evidence type="ECO:0000256" key="1">
    <source>
        <dbReference type="SAM" id="MobiDB-lite"/>
    </source>
</evidence>
<evidence type="ECO:0000313" key="2">
    <source>
        <dbReference type="EMBL" id="KAL2644476.1"/>
    </source>
</evidence>
<dbReference type="AlphaFoldDB" id="A0ABD1Z9X2"/>
<feature type="compositionally biased region" description="Basic and acidic residues" evidence="1">
    <location>
        <begin position="59"/>
        <end position="75"/>
    </location>
</feature>
<evidence type="ECO:0000313" key="3">
    <source>
        <dbReference type="Proteomes" id="UP001605036"/>
    </source>
</evidence>
<feature type="compositionally biased region" description="Polar residues" evidence="1">
    <location>
        <begin position="1"/>
        <end position="12"/>
    </location>
</feature>
<proteinExistence type="predicted"/>
<dbReference type="Proteomes" id="UP001605036">
    <property type="component" value="Unassembled WGS sequence"/>
</dbReference>
<gene>
    <name evidence="2" type="ORF">R1flu_012063</name>
</gene>
<sequence length="154" mass="16643">MVQPQSPSGGTENDNRAATVEVEDHGAEEEMAQEQNQNEAMEVLGQHIREQSPKGPDGPVRESLPKHHEDSSSSKEEDDVLAVSRIVPWVIVLPIVGETSLASPMCPATRAIASVESSDEGDLSEVDDELTPPKKCKTIVHLGPAMRLARVCKL</sequence>
<dbReference type="EMBL" id="JBHFFA010000002">
    <property type="protein sequence ID" value="KAL2644476.1"/>
    <property type="molecule type" value="Genomic_DNA"/>
</dbReference>
<feature type="region of interest" description="Disordered" evidence="1">
    <location>
        <begin position="1"/>
        <end position="79"/>
    </location>
</feature>
<accession>A0ABD1Z9X2</accession>
<keyword evidence="3" id="KW-1185">Reference proteome</keyword>
<feature type="compositionally biased region" description="Low complexity" evidence="1">
    <location>
        <begin position="33"/>
        <end position="42"/>
    </location>
</feature>
<comment type="caution">
    <text evidence="2">The sequence shown here is derived from an EMBL/GenBank/DDBJ whole genome shotgun (WGS) entry which is preliminary data.</text>
</comment>
<protein>
    <submittedName>
        <fullName evidence="2">Uncharacterized protein</fullName>
    </submittedName>
</protein>
<reference evidence="2 3" key="1">
    <citation type="submission" date="2024-09" db="EMBL/GenBank/DDBJ databases">
        <title>Chromosome-scale assembly of Riccia fluitans.</title>
        <authorList>
            <person name="Paukszto L."/>
            <person name="Sawicki J."/>
            <person name="Karawczyk K."/>
            <person name="Piernik-Szablinska J."/>
            <person name="Szczecinska M."/>
            <person name="Mazdziarz M."/>
        </authorList>
    </citation>
    <scope>NUCLEOTIDE SEQUENCE [LARGE SCALE GENOMIC DNA]</scope>
    <source>
        <strain evidence="2">Rf_01</strain>
        <tissue evidence="2">Aerial parts of the thallus</tissue>
    </source>
</reference>